<dbReference type="KEGG" id="carm:CARM_0658"/>
<sequence length="552" mass="62887">MIDKKYRTPKYFLRAKYPQNANEIGYVECYQSWFIYGTTFVHKYVELLHKQLIRKGRAVKTKVYHPLFPNSYGIDYYDIKSPSRAPYNYHNSGDLGLNQFFVGQNPYEWYRGDPGDKNGIYHDTCNIVRKAKDILLYDANLSKNVVTDTKYLFKYQKELEGFYYFYKKITFNDLHKVPQAKMLKSVSWDSDSEVFVKPQYFLVKSKIVNGALLEPRFNLPDKNFTPKRVKIGTNEKPIYYYNLAPYYYEFMRLNKDVVVVDLLANTKSYFNAPAKSIDFAKAFEENIKKSRFGDIFTPMVFNGNLSQIIYEQGVILQGSRTLFSSRSFLTPCYNNESNMPYGRKDRWFILWDSMYDLYVEEDKEWWEFIIAPVAAAVIVFISFYTGGVIGGALGGMIGGASATIITNITIALSTLGGVIDALSFLGIVDNGSSLAKANKILKLVLAVAGLISAGYKMGVDINTAISNQTPIVDVLINKDATSSDIIGYISDIFLGSNLKEASLSLNSSKEDENVFFGEASKEDAQMVTKNLLNENWYSFDTLDILNEKDIKI</sequence>
<dbReference type="AlphaFoldDB" id="A0A7L5HX57"/>
<dbReference type="GeneID" id="56586392"/>
<dbReference type="EMBL" id="CP053825">
    <property type="protein sequence ID" value="QKF79576.1"/>
    <property type="molecule type" value="Genomic_DNA"/>
</dbReference>
<accession>A0A7L5HX57</accession>
<reference evidence="2 3" key="1">
    <citation type="submission" date="2020-05" db="EMBL/GenBank/DDBJ databases">
        <title>Complete genome sequencing of Campylobacter and Arcobacter type strains.</title>
        <authorList>
            <person name="Miller W.G."/>
            <person name="Yee E."/>
        </authorList>
    </citation>
    <scope>NUCLEOTIDE SEQUENCE [LARGE SCALE GENOMIC DNA]</scope>
    <source>
        <strain evidence="2 3">CCUG 73571</strain>
    </source>
</reference>
<keyword evidence="1" id="KW-0812">Transmembrane</keyword>
<organism evidence="2 3">
    <name type="scientific">Campylobacter armoricus</name>
    <dbReference type="NCBI Taxonomy" id="2505970"/>
    <lineage>
        <taxon>Bacteria</taxon>
        <taxon>Pseudomonadati</taxon>
        <taxon>Campylobacterota</taxon>
        <taxon>Epsilonproteobacteria</taxon>
        <taxon>Campylobacterales</taxon>
        <taxon>Campylobacteraceae</taxon>
        <taxon>Campylobacter</taxon>
    </lineage>
</organism>
<keyword evidence="1" id="KW-0472">Membrane</keyword>
<dbReference type="RefSeq" id="WP_139424981.1">
    <property type="nucleotide sequence ID" value="NZ_CBCSFY010000001.1"/>
</dbReference>
<feature type="transmembrane region" description="Helical" evidence="1">
    <location>
        <begin position="365"/>
        <end position="384"/>
    </location>
</feature>
<feature type="transmembrane region" description="Helical" evidence="1">
    <location>
        <begin position="404"/>
        <end position="428"/>
    </location>
</feature>
<keyword evidence="1" id="KW-1133">Transmembrane helix</keyword>
<evidence type="ECO:0000313" key="2">
    <source>
        <dbReference type="EMBL" id="QKF79576.1"/>
    </source>
</evidence>
<gene>
    <name evidence="2" type="ORF">CARM_0658</name>
</gene>
<keyword evidence="3" id="KW-1185">Reference proteome</keyword>
<name>A0A7L5HX57_9BACT</name>
<protein>
    <submittedName>
        <fullName evidence="2">Putative membrane protein</fullName>
    </submittedName>
</protein>
<evidence type="ECO:0000256" key="1">
    <source>
        <dbReference type="SAM" id="Phobius"/>
    </source>
</evidence>
<proteinExistence type="predicted"/>
<dbReference type="Proteomes" id="UP000509246">
    <property type="component" value="Chromosome"/>
</dbReference>
<evidence type="ECO:0000313" key="3">
    <source>
        <dbReference type="Proteomes" id="UP000509246"/>
    </source>
</evidence>